<evidence type="ECO:0008006" key="11">
    <source>
        <dbReference type="Google" id="ProtNLM"/>
    </source>
</evidence>
<evidence type="ECO:0000256" key="3">
    <source>
        <dbReference type="ARBA" id="ARBA00022617"/>
    </source>
</evidence>
<dbReference type="GO" id="GO:0020037">
    <property type="term" value="F:heme binding"/>
    <property type="evidence" value="ECO:0007669"/>
    <property type="project" value="InterPro"/>
</dbReference>
<evidence type="ECO:0000256" key="1">
    <source>
        <dbReference type="ARBA" id="ARBA00001971"/>
    </source>
</evidence>
<dbReference type="SUPFAM" id="SSF48264">
    <property type="entry name" value="Cytochrome P450"/>
    <property type="match status" value="1"/>
</dbReference>
<keyword evidence="4 7" id="KW-0479">Metal-binding</keyword>
<dbReference type="AlphaFoldDB" id="A0A8H4PNZ7"/>
<dbReference type="GO" id="GO:0016705">
    <property type="term" value="F:oxidoreductase activity, acting on paired donors, with incorporation or reduction of molecular oxygen"/>
    <property type="evidence" value="ECO:0007669"/>
    <property type="project" value="InterPro"/>
</dbReference>
<dbReference type="Pfam" id="PF00067">
    <property type="entry name" value="p450"/>
    <property type="match status" value="1"/>
</dbReference>
<reference evidence="9 10" key="1">
    <citation type="journal article" date="2020" name="Genome Biol. Evol.">
        <title>A new high-quality draft genome assembly of the Chinese cordyceps Ophiocordyceps sinensis.</title>
        <authorList>
            <person name="Shu R."/>
            <person name="Zhang J."/>
            <person name="Meng Q."/>
            <person name="Zhang H."/>
            <person name="Zhou G."/>
            <person name="Li M."/>
            <person name="Wu P."/>
            <person name="Zhao Y."/>
            <person name="Chen C."/>
            <person name="Qin Q."/>
        </authorList>
    </citation>
    <scope>NUCLEOTIDE SEQUENCE [LARGE SCALE GENOMIC DNA]</scope>
    <source>
        <strain evidence="9 10">IOZ07</strain>
    </source>
</reference>
<evidence type="ECO:0000256" key="8">
    <source>
        <dbReference type="RuleBase" id="RU000461"/>
    </source>
</evidence>
<dbReference type="PANTHER" id="PTHR24305">
    <property type="entry name" value="CYTOCHROME P450"/>
    <property type="match status" value="1"/>
</dbReference>
<protein>
    <recommendedName>
        <fullName evidence="11">Cytochrome P450</fullName>
    </recommendedName>
</protein>
<evidence type="ECO:0000256" key="4">
    <source>
        <dbReference type="ARBA" id="ARBA00022723"/>
    </source>
</evidence>
<dbReference type="PRINTS" id="PR00463">
    <property type="entry name" value="EP450I"/>
</dbReference>
<name>A0A8H4PNZ7_9HYPO</name>
<dbReference type="InterPro" id="IPR036396">
    <property type="entry name" value="Cyt_P450_sf"/>
</dbReference>
<dbReference type="PANTHER" id="PTHR24305:SF96">
    <property type="entry name" value="CYTOCHROME P450 MONOOXYGENASE STCB-RELATED"/>
    <property type="match status" value="1"/>
</dbReference>
<dbReference type="InterPro" id="IPR002401">
    <property type="entry name" value="Cyt_P450_E_grp-I"/>
</dbReference>
<evidence type="ECO:0000256" key="7">
    <source>
        <dbReference type="PIRSR" id="PIRSR602401-1"/>
    </source>
</evidence>
<comment type="cofactor">
    <cofactor evidence="1 7">
        <name>heme</name>
        <dbReference type="ChEBI" id="CHEBI:30413"/>
    </cofactor>
</comment>
<dbReference type="EMBL" id="JAAVMX010000005">
    <property type="protein sequence ID" value="KAF4507941.1"/>
    <property type="molecule type" value="Genomic_DNA"/>
</dbReference>
<evidence type="ECO:0000313" key="9">
    <source>
        <dbReference type="EMBL" id="KAF4507941.1"/>
    </source>
</evidence>
<dbReference type="InterPro" id="IPR001128">
    <property type="entry name" value="Cyt_P450"/>
</dbReference>
<organism evidence="9 10">
    <name type="scientific">Ophiocordyceps sinensis</name>
    <dbReference type="NCBI Taxonomy" id="72228"/>
    <lineage>
        <taxon>Eukaryota</taxon>
        <taxon>Fungi</taxon>
        <taxon>Dikarya</taxon>
        <taxon>Ascomycota</taxon>
        <taxon>Pezizomycotina</taxon>
        <taxon>Sordariomycetes</taxon>
        <taxon>Hypocreomycetidae</taxon>
        <taxon>Hypocreales</taxon>
        <taxon>Ophiocordycipitaceae</taxon>
        <taxon>Ophiocordyceps</taxon>
    </lineage>
</organism>
<comment type="similarity">
    <text evidence="2 8">Belongs to the cytochrome P450 family.</text>
</comment>
<dbReference type="OrthoDB" id="1470350at2759"/>
<gene>
    <name evidence="9" type="ORF">G6O67_004386</name>
</gene>
<dbReference type="PROSITE" id="PS00086">
    <property type="entry name" value="CYTOCHROME_P450"/>
    <property type="match status" value="1"/>
</dbReference>
<sequence length="493" mass="55731">MGEYHDMHTYLVLGVSLLVALSYKAFCVLRSPCSRLPGPWHSKWTDLVLTYRWLKGTRCQYVHSLHQRYGPIVRLAPSEVDVSDIDSVKAIYTTKETFRKAEWYKQFSTIGVETLFNTSDAEFYKRHRRLLAGPISESSLRVFHGQIQARTKLAIDKMRNEMKTRGAADVLKWWYFLAADIIGELTFGTSFEMLESGQKNEYAQHLETVMFMGAVRAAFPRLTSLAHNLPLPLINQAVESSRRQTRLAGGFLDGYKSLVDKAPDDAPRTLFTNMLRAEQDEKLTHDEIRNEAELFIIAGSDTTANTLSFLVWSVCRRPDMQRRLVEELQTLPEGHDGAQLKDLTYLSQVIHESLRLYSAGPSGLPRQVPPGGAEVCGYYLGQGTTVCAQAWTMHRDPDTFPNPDEFDPTRWASPSKAMKDASMPFGRGPRICLGMHLAMAELRFATSRFFLAFPDARVSTLEGMCDEDMFQENHFVMSPKGKRCLIECASVAG</sequence>
<evidence type="ECO:0000256" key="5">
    <source>
        <dbReference type="ARBA" id="ARBA00023002"/>
    </source>
</evidence>
<comment type="caution">
    <text evidence="9">The sequence shown here is derived from an EMBL/GenBank/DDBJ whole genome shotgun (WGS) entry which is preliminary data.</text>
</comment>
<dbReference type="CDD" id="cd11059">
    <property type="entry name" value="CYP_fungal"/>
    <property type="match status" value="1"/>
</dbReference>
<dbReference type="Proteomes" id="UP000557566">
    <property type="component" value="Unassembled WGS sequence"/>
</dbReference>
<dbReference type="Gene3D" id="1.10.630.10">
    <property type="entry name" value="Cytochrome P450"/>
    <property type="match status" value="1"/>
</dbReference>
<keyword evidence="10" id="KW-1185">Reference proteome</keyword>
<dbReference type="InterPro" id="IPR050121">
    <property type="entry name" value="Cytochrome_P450_monoxygenase"/>
</dbReference>
<keyword evidence="5 8" id="KW-0560">Oxidoreductase</keyword>
<proteinExistence type="inferred from homology"/>
<evidence type="ECO:0000256" key="2">
    <source>
        <dbReference type="ARBA" id="ARBA00010617"/>
    </source>
</evidence>
<evidence type="ECO:0000256" key="6">
    <source>
        <dbReference type="ARBA" id="ARBA00023004"/>
    </source>
</evidence>
<dbReference type="InterPro" id="IPR017972">
    <property type="entry name" value="Cyt_P450_CS"/>
</dbReference>
<dbReference type="PRINTS" id="PR00385">
    <property type="entry name" value="P450"/>
</dbReference>
<evidence type="ECO:0000313" key="10">
    <source>
        <dbReference type="Proteomes" id="UP000557566"/>
    </source>
</evidence>
<keyword evidence="3 7" id="KW-0349">Heme</keyword>
<keyword evidence="6 7" id="KW-0408">Iron</keyword>
<feature type="binding site" description="axial binding residue" evidence="7">
    <location>
        <position position="432"/>
    </location>
    <ligand>
        <name>heme</name>
        <dbReference type="ChEBI" id="CHEBI:30413"/>
    </ligand>
    <ligandPart>
        <name>Fe</name>
        <dbReference type="ChEBI" id="CHEBI:18248"/>
    </ligandPart>
</feature>
<dbReference type="GO" id="GO:0005506">
    <property type="term" value="F:iron ion binding"/>
    <property type="evidence" value="ECO:0007669"/>
    <property type="project" value="InterPro"/>
</dbReference>
<dbReference type="GO" id="GO:0004497">
    <property type="term" value="F:monooxygenase activity"/>
    <property type="evidence" value="ECO:0007669"/>
    <property type="project" value="UniProtKB-KW"/>
</dbReference>
<keyword evidence="8" id="KW-0503">Monooxygenase</keyword>
<accession>A0A8H4PNZ7</accession>